<organism evidence="2 3">
    <name type="scientific">Anaeromyxobacter diazotrophicus</name>
    <dbReference type="NCBI Taxonomy" id="2590199"/>
    <lineage>
        <taxon>Bacteria</taxon>
        <taxon>Pseudomonadati</taxon>
        <taxon>Myxococcota</taxon>
        <taxon>Myxococcia</taxon>
        <taxon>Myxococcales</taxon>
        <taxon>Cystobacterineae</taxon>
        <taxon>Anaeromyxobacteraceae</taxon>
        <taxon>Anaeromyxobacter</taxon>
    </lineage>
</organism>
<protein>
    <recommendedName>
        <fullName evidence="4">Pectate lyase superfamily protein domain-containing protein</fullName>
    </recommendedName>
</protein>
<keyword evidence="1" id="KW-0732">Signal</keyword>
<gene>
    <name evidence="2" type="ORF">AMYX_29050</name>
</gene>
<dbReference type="AlphaFoldDB" id="A0A7I9VP28"/>
<dbReference type="SMART" id="SM00710">
    <property type="entry name" value="PbH1"/>
    <property type="match status" value="4"/>
</dbReference>
<evidence type="ECO:0000313" key="2">
    <source>
        <dbReference type="EMBL" id="GEJ58164.1"/>
    </source>
</evidence>
<feature type="signal peptide" evidence="1">
    <location>
        <begin position="1"/>
        <end position="25"/>
    </location>
</feature>
<comment type="caution">
    <text evidence="2">The sequence shown here is derived from an EMBL/GenBank/DDBJ whole genome shotgun (WGS) entry which is preliminary data.</text>
</comment>
<keyword evidence="3" id="KW-1185">Reference proteome</keyword>
<dbReference type="RefSeq" id="WP_176066471.1">
    <property type="nucleotide sequence ID" value="NZ_BJTG01000007.1"/>
</dbReference>
<proteinExistence type="predicted"/>
<sequence>MRGRATSTARLAAAALVGASLATCAAARPAAAAARPAGSVSVLDHGAKGDGVTDDTAALRRAAATGRPLWFPTPAAYYRITGTIELRNSIYGQRRPELRMDPGVQDGGADNDTANGTVMLLVRSYQGPGMVIDSIHLNGSWNHVPLGRYDAGQPAAPQWSHGIRIMGPSRNVTVRNCWIENNGGDNIAITWYRPEAGPPRNIEIVGNKLQWPWRCNVFFNAGAGVVIQGNYCEDLLDGSAQGYPGNFQGLIQIETDYDYHTVAGVTIRDNVLNASRSWGGMGAVTLSNVHAGATGGVTVSGNRGVWSEVAPSIAWPGDAAGLVGRAGTWTASTVSGNSRDRGAAWSFAP</sequence>
<accession>A0A7I9VP28</accession>
<dbReference type="EMBL" id="BJTG01000007">
    <property type="protein sequence ID" value="GEJ58164.1"/>
    <property type="molecule type" value="Genomic_DNA"/>
</dbReference>
<dbReference type="InterPro" id="IPR012334">
    <property type="entry name" value="Pectin_lyas_fold"/>
</dbReference>
<name>A0A7I9VP28_9BACT</name>
<dbReference type="Proteomes" id="UP000503640">
    <property type="component" value="Unassembled WGS sequence"/>
</dbReference>
<reference evidence="3" key="1">
    <citation type="journal article" date="2020" name="Appl. Environ. Microbiol.">
        <title>Diazotrophic Anaeromyxobacter Isolates from Soils.</title>
        <authorList>
            <person name="Masuda Y."/>
            <person name="Yamanaka H."/>
            <person name="Xu Z.X."/>
            <person name="Shiratori Y."/>
            <person name="Aono T."/>
            <person name="Amachi S."/>
            <person name="Senoo K."/>
            <person name="Itoh H."/>
        </authorList>
    </citation>
    <scope>NUCLEOTIDE SEQUENCE [LARGE SCALE GENOMIC DNA]</scope>
    <source>
        <strain evidence="3">R267</strain>
    </source>
</reference>
<evidence type="ECO:0000256" key="1">
    <source>
        <dbReference type="SAM" id="SignalP"/>
    </source>
</evidence>
<evidence type="ECO:0008006" key="4">
    <source>
        <dbReference type="Google" id="ProtNLM"/>
    </source>
</evidence>
<dbReference type="InterPro" id="IPR006626">
    <property type="entry name" value="PbH1"/>
</dbReference>
<feature type="chain" id="PRO_5029687292" description="Pectate lyase superfamily protein domain-containing protein" evidence="1">
    <location>
        <begin position="26"/>
        <end position="349"/>
    </location>
</feature>
<dbReference type="InterPro" id="IPR011050">
    <property type="entry name" value="Pectin_lyase_fold/virulence"/>
</dbReference>
<evidence type="ECO:0000313" key="3">
    <source>
        <dbReference type="Proteomes" id="UP000503640"/>
    </source>
</evidence>
<dbReference type="Gene3D" id="2.160.20.10">
    <property type="entry name" value="Single-stranded right-handed beta-helix, Pectin lyase-like"/>
    <property type="match status" value="1"/>
</dbReference>
<dbReference type="SUPFAM" id="SSF51126">
    <property type="entry name" value="Pectin lyase-like"/>
    <property type="match status" value="1"/>
</dbReference>